<dbReference type="Proteomes" id="UP000008694">
    <property type="component" value="Unassembled WGS sequence"/>
</dbReference>
<keyword evidence="2" id="KW-1185">Reference proteome</keyword>
<accession>D7MFC6</accession>
<evidence type="ECO:0000313" key="1">
    <source>
        <dbReference type="EMBL" id="EFH43837.1"/>
    </source>
</evidence>
<name>D7MFC6_ARALL</name>
<dbReference type="HOGENOM" id="CLU_2362588_0_0_1"/>
<gene>
    <name evidence="1" type="ORF">ARALYDRAFT_913949</name>
</gene>
<dbReference type="EMBL" id="GL348719">
    <property type="protein sequence ID" value="EFH43837.1"/>
    <property type="molecule type" value="Genomic_DNA"/>
</dbReference>
<sequence length="96" mass="10499">MGSLLIPATMRPRGSWFFNRDPLHLFGEAIHTKLREFTTNDGRISSSSSKLLYGGGMATDRGSLSPFGTRCPGSPEVFCSGEFLQFLDGGSIVFYD</sequence>
<dbReference type="AlphaFoldDB" id="D7MFC6"/>
<evidence type="ECO:0000313" key="2">
    <source>
        <dbReference type="Proteomes" id="UP000008694"/>
    </source>
</evidence>
<protein>
    <submittedName>
        <fullName evidence="1">Uncharacterized protein</fullName>
    </submittedName>
</protein>
<dbReference type="Gramene" id="scaffold_701691.1">
    <property type="protein sequence ID" value="scaffold_701691.1"/>
    <property type="gene ID" value="scaffold_701691.1"/>
</dbReference>
<proteinExistence type="predicted"/>
<reference evidence="2" key="1">
    <citation type="journal article" date="2011" name="Nat. Genet.">
        <title>The Arabidopsis lyrata genome sequence and the basis of rapid genome size change.</title>
        <authorList>
            <person name="Hu T.T."/>
            <person name="Pattyn P."/>
            <person name="Bakker E.G."/>
            <person name="Cao J."/>
            <person name="Cheng J.-F."/>
            <person name="Clark R.M."/>
            <person name="Fahlgren N."/>
            <person name="Fawcett J.A."/>
            <person name="Grimwood J."/>
            <person name="Gundlach H."/>
            <person name="Haberer G."/>
            <person name="Hollister J.D."/>
            <person name="Ossowski S."/>
            <person name="Ottilar R.P."/>
            <person name="Salamov A.A."/>
            <person name="Schneeberger K."/>
            <person name="Spannagl M."/>
            <person name="Wang X."/>
            <person name="Yang L."/>
            <person name="Nasrallah M.E."/>
            <person name="Bergelson J."/>
            <person name="Carrington J.C."/>
            <person name="Gaut B.S."/>
            <person name="Schmutz J."/>
            <person name="Mayer K.F.X."/>
            <person name="Van de Peer Y."/>
            <person name="Grigoriev I.V."/>
            <person name="Nordborg M."/>
            <person name="Weigel D."/>
            <person name="Guo Y.-L."/>
        </authorList>
    </citation>
    <scope>NUCLEOTIDE SEQUENCE [LARGE SCALE GENOMIC DNA]</scope>
    <source>
        <strain evidence="2">cv. MN47</strain>
    </source>
</reference>
<organism evidence="2">
    <name type="scientific">Arabidopsis lyrata subsp. lyrata</name>
    <name type="common">Lyre-leaved rock-cress</name>
    <dbReference type="NCBI Taxonomy" id="81972"/>
    <lineage>
        <taxon>Eukaryota</taxon>
        <taxon>Viridiplantae</taxon>
        <taxon>Streptophyta</taxon>
        <taxon>Embryophyta</taxon>
        <taxon>Tracheophyta</taxon>
        <taxon>Spermatophyta</taxon>
        <taxon>Magnoliopsida</taxon>
        <taxon>eudicotyledons</taxon>
        <taxon>Gunneridae</taxon>
        <taxon>Pentapetalae</taxon>
        <taxon>rosids</taxon>
        <taxon>malvids</taxon>
        <taxon>Brassicales</taxon>
        <taxon>Brassicaceae</taxon>
        <taxon>Camelineae</taxon>
        <taxon>Arabidopsis</taxon>
    </lineage>
</organism>